<evidence type="ECO:0000256" key="7">
    <source>
        <dbReference type="SAM" id="Phobius"/>
    </source>
</evidence>
<feature type="region of interest" description="Disordered" evidence="6">
    <location>
        <begin position="258"/>
        <end position="289"/>
    </location>
</feature>
<evidence type="ECO:0000256" key="5">
    <source>
        <dbReference type="ARBA" id="ARBA00023136"/>
    </source>
</evidence>
<protein>
    <submittedName>
        <fullName evidence="9">MFS general substrate transporter</fullName>
    </submittedName>
</protein>
<feature type="transmembrane region" description="Helical" evidence="7">
    <location>
        <begin position="454"/>
        <end position="473"/>
    </location>
</feature>
<proteinExistence type="predicted"/>
<feature type="domain" description="Major facilitator superfamily (MFS) profile" evidence="8">
    <location>
        <begin position="55"/>
        <end position="515"/>
    </location>
</feature>
<dbReference type="InterPro" id="IPR001958">
    <property type="entry name" value="Tet-R_TetA/multi-R_MdtG-like"/>
</dbReference>
<dbReference type="Gene3D" id="1.20.1250.20">
    <property type="entry name" value="MFS general substrate transporter like domains"/>
    <property type="match status" value="1"/>
</dbReference>
<name>A0A9W9AL42_9AGAR</name>
<feature type="transmembrane region" description="Helical" evidence="7">
    <location>
        <begin position="94"/>
        <end position="116"/>
    </location>
</feature>
<evidence type="ECO:0000256" key="3">
    <source>
        <dbReference type="ARBA" id="ARBA00022692"/>
    </source>
</evidence>
<feature type="transmembrane region" description="Helical" evidence="7">
    <location>
        <begin position="485"/>
        <end position="508"/>
    </location>
</feature>
<dbReference type="GO" id="GO:0016020">
    <property type="term" value="C:membrane"/>
    <property type="evidence" value="ECO:0007669"/>
    <property type="project" value="UniProtKB-SubCell"/>
</dbReference>
<feature type="transmembrane region" description="Helical" evidence="7">
    <location>
        <begin position="128"/>
        <end position="153"/>
    </location>
</feature>
<gene>
    <name evidence="9" type="ORF">J3R30DRAFT_3283115</name>
</gene>
<dbReference type="EMBL" id="JAOTPV010000003">
    <property type="protein sequence ID" value="KAJ4485392.1"/>
    <property type="molecule type" value="Genomic_DNA"/>
</dbReference>
<dbReference type="PANTHER" id="PTHR23504">
    <property type="entry name" value="MAJOR FACILITATOR SUPERFAMILY DOMAIN-CONTAINING PROTEIN 10"/>
    <property type="match status" value="1"/>
</dbReference>
<dbReference type="Pfam" id="PF07690">
    <property type="entry name" value="MFS_1"/>
    <property type="match status" value="1"/>
</dbReference>
<evidence type="ECO:0000256" key="2">
    <source>
        <dbReference type="ARBA" id="ARBA00022448"/>
    </source>
</evidence>
<keyword evidence="3 7" id="KW-0812">Transmembrane</keyword>
<dbReference type="OrthoDB" id="419616at2759"/>
<feature type="compositionally biased region" description="Low complexity" evidence="6">
    <location>
        <begin position="277"/>
        <end position="287"/>
    </location>
</feature>
<feature type="transmembrane region" description="Helical" evidence="7">
    <location>
        <begin position="228"/>
        <end position="250"/>
    </location>
</feature>
<feature type="transmembrane region" description="Helical" evidence="7">
    <location>
        <begin position="374"/>
        <end position="394"/>
    </location>
</feature>
<sequence>MDEESARTSSQPIAQWQSERAGGPDALQLLSSEQTPLLLKSNVPQPLRTPLPWKQLFILFWVQLAEPLTSQVIYPFINKMVRDMPITGGDEAKMGYYAGVIESSFSVTQALTVLYWSRLSDRVGRRPIILLGLLGLTLSTACFGVSSTFWGLILSRCLSGALNGNAGVIKSMMGEITDETTIAQAMALLPVIWNAGATIGPVIGGWLSNPHERFPSLFPGHFWKAYPYALPCFVVAIYCAGTLILTFFLLEENSNEFPSKSMKLTNPTSGTLEVGNTSTSTPSTTPTQRSQLPLSQVLTPQVRISIITYTILAFLDIALRAIQPLFLTASPSFGGLGFNVPLVGTCLAVFFLASGVYQALAFAPLYAWLGSKKIYMVSMFMFIPIWVLFPMMSASLGEDKLINALTWVELALQIILYVIMDMGFSSAFIYVRASAPNAYSLGVTNGLAQTGVSIARAIGPASATSLFALSVQISRGAHTKPGLAFRWLGANLVYEIFILISVGAVIAVRRLPEKLELSKANEEVDVNGNEL</sequence>
<evidence type="ECO:0000256" key="6">
    <source>
        <dbReference type="SAM" id="MobiDB-lite"/>
    </source>
</evidence>
<dbReference type="PANTHER" id="PTHR23504:SF15">
    <property type="entry name" value="MAJOR FACILITATOR SUPERFAMILY (MFS) PROFILE DOMAIN-CONTAINING PROTEIN"/>
    <property type="match status" value="1"/>
</dbReference>
<dbReference type="InterPro" id="IPR036259">
    <property type="entry name" value="MFS_trans_sf"/>
</dbReference>
<feature type="transmembrane region" description="Helical" evidence="7">
    <location>
        <begin position="342"/>
        <end position="367"/>
    </location>
</feature>
<feature type="compositionally biased region" description="Polar residues" evidence="6">
    <location>
        <begin position="258"/>
        <end position="276"/>
    </location>
</feature>
<keyword evidence="10" id="KW-1185">Reference proteome</keyword>
<evidence type="ECO:0000256" key="4">
    <source>
        <dbReference type="ARBA" id="ARBA00022989"/>
    </source>
</evidence>
<organism evidence="9 10">
    <name type="scientific">Lentinula aciculospora</name>
    <dbReference type="NCBI Taxonomy" id="153920"/>
    <lineage>
        <taxon>Eukaryota</taxon>
        <taxon>Fungi</taxon>
        <taxon>Dikarya</taxon>
        <taxon>Basidiomycota</taxon>
        <taxon>Agaricomycotina</taxon>
        <taxon>Agaricomycetes</taxon>
        <taxon>Agaricomycetidae</taxon>
        <taxon>Agaricales</taxon>
        <taxon>Marasmiineae</taxon>
        <taxon>Omphalotaceae</taxon>
        <taxon>Lentinula</taxon>
    </lineage>
</organism>
<dbReference type="InterPro" id="IPR020846">
    <property type="entry name" value="MFS_dom"/>
</dbReference>
<accession>A0A9W9AL42</accession>
<feature type="transmembrane region" description="Helical" evidence="7">
    <location>
        <begin position="414"/>
        <end position="433"/>
    </location>
</feature>
<dbReference type="Proteomes" id="UP001150266">
    <property type="component" value="Unassembled WGS sequence"/>
</dbReference>
<keyword evidence="4 7" id="KW-1133">Transmembrane helix</keyword>
<dbReference type="PRINTS" id="PR01035">
    <property type="entry name" value="TCRTETA"/>
</dbReference>
<dbReference type="GO" id="GO:0022857">
    <property type="term" value="F:transmembrane transporter activity"/>
    <property type="evidence" value="ECO:0007669"/>
    <property type="project" value="InterPro"/>
</dbReference>
<feature type="transmembrane region" description="Helical" evidence="7">
    <location>
        <begin position="304"/>
        <end position="322"/>
    </location>
</feature>
<evidence type="ECO:0000256" key="1">
    <source>
        <dbReference type="ARBA" id="ARBA00004141"/>
    </source>
</evidence>
<evidence type="ECO:0000259" key="8">
    <source>
        <dbReference type="PROSITE" id="PS50850"/>
    </source>
</evidence>
<comment type="caution">
    <text evidence="9">The sequence shown here is derived from an EMBL/GenBank/DDBJ whole genome shotgun (WGS) entry which is preliminary data.</text>
</comment>
<feature type="region of interest" description="Disordered" evidence="6">
    <location>
        <begin position="1"/>
        <end position="20"/>
    </location>
</feature>
<dbReference type="CDD" id="cd17330">
    <property type="entry name" value="MFS_SLC46_TetA_like"/>
    <property type="match status" value="1"/>
</dbReference>
<evidence type="ECO:0000313" key="10">
    <source>
        <dbReference type="Proteomes" id="UP001150266"/>
    </source>
</evidence>
<keyword evidence="2" id="KW-0813">Transport</keyword>
<evidence type="ECO:0000313" key="9">
    <source>
        <dbReference type="EMBL" id="KAJ4485392.1"/>
    </source>
</evidence>
<dbReference type="PROSITE" id="PS50850">
    <property type="entry name" value="MFS"/>
    <property type="match status" value="1"/>
</dbReference>
<comment type="subcellular location">
    <subcellularLocation>
        <location evidence="1">Membrane</location>
        <topology evidence="1">Multi-pass membrane protein</topology>
    </subcellularLocation>
</comment>
<reference evidence="9" key="1">
    <citation type="submission" date="2022-08" db="EMBL/GenBank/DDBJ databases">
        <title>A Global Phylogenomic Analysis of the Shiitake Genus Lentinula.</title>
        <authorList>
            <consortium name="DOE Joint Genome Institute"/>
            <person name="Sierra-Patev S."/>
            <person name="Min B."/>
            <person name="Naranjo-Ortiz M."/>
            <person name="Looney B."/>
            <person name="Konkel Z."/>
            <person name="Slot J.C."/>
            <person name="Sakamoto Y."/>
            <person name="Steenwyk J.L."/>
            <person name="Rokas A."/>
            <person name="Carro J."/>
            <person name="Camarero S."/>
            <person name="Ferreira P."/>
            <person name="Molpeceres G."/>
            <person name="Ruiz-Duenas F.J."/>
            <person name="Serrano A."/>
            <person name="Henrissat B."/>
            <person name="Drula E."/>
            <person name="Hughes K.W."/>
            <person name="Mata J.L."/>
            <person name="Ishikawa N.K."/>
            <person name="Vargas-Isla R."/>
            <person name="Ushijima S."/>
            <person name="Smith C.A."/>
            <person name="Ahrendt S."/>
            <person name="Andreopoulos W."/>
            <person name="He G."/>
            <person name="Labutti K."/>
            <person name="Lipzen A."/>
            <person name="Ng V."/>
            <person name="Riley R."/>
            <person name="Sandor L."/>
            <person name="Barry K."/>
            <person name="Martinez A.T."/>
            <person name="Xiao Y."/>
            <person name="Gibbons J.G."/>
            <person name="Terashima K."/>
            <person name="Grigoriev I.V."/>
            <person name="Hibbett D.S."/>
        </authorList>
    </citation>
    <scope>NUCLEOTIDE SEQUENCE</scope>
    <source>
        <strain evidence="9">JLM2183</strain>
    </source>
</reference>
<dbReference type="SUPFAM" id="SSF103473">
    <property type="entry name" value="MFS general substrate transporter"/>
    <property type="match status" value="1"/>
</dbReference>
<keyword evidence="5 7" id="KW-0472">Membrane</keyword>
<feature type="compositionally biased region" description="Polar residues" evidence="6">
    <location>
        <begin position="7"/>
        <end position="18"/>
    </location>
</feature>
<dbReference type="InterPro" id="IPR011701">
    <property type="entry name" value="MFS"/>
</dbReference>
<dbReference type="AlphaFoldDB" id="A0A9W9AL42"/>